<proteinExistence type="predicted"/>
<name>A0A9Q9II94_9ACTN</name>
<dbReference type="RefSeq" id="WP_033367890.1">
    <property type="nucleotide sequence ID" value="NZ_CP073767.1"/>
</dbReference>
<evidence type="ECO:0000313" key="2">
    <source>
        <dbReference type="EMBL" id="UWZ53869.1"/>
    </source>
</evidence>
<dbReference type="KEGG" id="daur:Daura_46490"/>
<dbReference type="AlphaFoldDB" id="A0A9Q9II94"/>
<accession>A0A9Q9II94</accession>
<organism evidence="2 3">
    <name type="scientific">Dactylosporangium aurantiacum</name>
    <dbReference type="NCBI Taxonomy" id="35754"/>
    <lineage>
        <taxon>Bacteria</taxon>
        <taxon>Bacillati</taxon>
        <taxon>Actinomycetota</taxon>
        <taxon>Actinomycetes</taxon>
        <taxon>Micromonosporales</taxon>
        <taxon>Micromonosporaceae</taxon>
        <taxon>Dactylosporangium</taxon>
    </lineage>
</organism>
<dbReference type="InterPro" id="IPR025048">
    <property type="entry name" value="DUF3987"/>
</dbReference>
<dbReference type="Pfam" id="PF13148">
    <property type="entry name" value="DUF3987"/>
    <property type="match status" value="1"/>
</dbReference>
<dbReference type="Proteomes" id="UP001058003">
    <property type="component" value="Chromosome"/>
</dbReference>
<gene>
    <name evidence="2" type="ORF">Daura_46490</name>
</gene>
<evidence type="ECO:0000313" key="3">
    <source>
        <dbReference type="Proteomes" id="UP001058003"/>
    </source>
</evidence>
<feature type="region of interest" description="Disordered" evidence="1">
    <location>
        <begin position="497"/>
        <end position="533"/>
    </location>
</feature>
<dbReference type="EMBL" id="CP073767">
    <property type="protein sequence ID" value="UWZ53869.1"/>
    <property type="molecule type" value="Genomic_DNA"/>
</dbReference>
<evidence type="ECO:0000256" key="1">
    <source>
        <dbReference type="SAM" id="MobiDB-lite"/>
    </source>
</evidence>
<dbReference type="OrthoDB" id="5150132at2"/>
<reference evidence="2" key="1">
    <citation type="submission" date="2021-04" db="EMBL/GenBank/DDBJ databases">
        <title>Dactylosporangium aurantiacum NRRL B-8018 full assembly.</title>
        <authorList>
            <person name="Hartkoorn R.C."/>
            <person name="Beaudoing E."/>
            <person name="Hot D."/>
        </authorList>
    </citation>
    <scope>NUCLEOTIDE SEQUENCE</scope>
    <source>
        <strain evidence="2">NRRL B-8018</strain>
    </source>
</reference>
<sequence>MTAPRLQLVTGDAPPPPELSTALWDVPVPLGGRAAPPPFPVDVYPGWLADMVSGVAEFTQTDTAMAGTVALAVLSACAGGRLDVEAKPGWREPVNVFVAVIAEPGERKSPVHGALTRPLFAAQQTLAERARPRIEEAATLKDVAARAAEQAKATAARADAAKRDDATAEAVAAALAAEAITVPSLPRLIADDVTPEKLVGLMDANGGRMALISDEGGIFDTLAGRYSSNPNLDPYLKGHAGAPMLVDRTGREGEYILRPALTVGVMAQPSVLRKFGGNGDLAGRGVVARFLFALPRSLAGYRNDDAAPVPEHTGEHYARQVHDLAATFAEWDDPAVVTLTDDAKKVRSEAANRIERQLRPGGSLRDIREWANKLSGAMLRLAGLLHVAHHPTDGWRQPIDAARMADAVRLTAFFVAHYQAAQHVISGDPAVDTARTVLATLIERQMTCFTRRELHRRMQRQLPKAAQVVAVLDTLAAHGWVRATDAGYELHPRAAEYAATPPDRAGSDDTVTDALDDDVSAGEDTSEAVTGSR</sequence>
<protein>
    <submittedName>
        <fullName evidence="2">DUF3987 domain-containing protein</fullName>
    </submittedName>
</protein>
<keyword evidence="3" id="KW-1185">Reference proteome</keyword>
<feature type="compositionally biased region" description="Acidic residues" evidence="1">
    <location>
        <begin position="510"/>
        <end position="526"/>
    </location>
</feature>